<dbReference type="EMBL" id="BPLR01006258">
    <property type="protein sequence ID" value="GIY08500.1"/>
    <property type="molecule type" value="Genomic_DNA"/>
</dbReference>
<dbReference type="Proteomes" id="UP001054945">
    <property type="component" value="Unassembled WGS sequence"/>
</dbReference>
<evidence type="ECO:0000313" key="2">
    <source>
        <dbReference type="Proteomes" id="UP001054945"/>
    </source>
</evidence>
<proteinExistence type="predicted"/>
<keyword evidence="2" id="KW-1185">Reference proteome</keyword>
<accession>A0AAV4QH86</accession>
<comment type="caution">
    <text evidence="1">The sequence shown here is derived from an EMBL/GenBank/DDBJ whole genome shotgun (WGS) entry which is preliminary data.</text>
</comment>
<reference evidence="1 2" key="1">
    <citation type="submission" date="2021-06" db="EMBL/GenBank/DDBJ databases">
        <title>Caerostris extrusa draft genome.</title>
        <authorList>
            <person name="Kono N."/>
            <person name="Arakawa K."/>
        </authorList>
    </citation>
    <scope>NUCLEOTIDE SEQUENCE [LARGE SCALE GENOMIC DNA]</scope>
</reference>
<dbReference type="AlphaFoldDB" id="A0AAV4QH86"/>
<evidence type="ECO:0000313" key="1">
    <source>
        <dbReference type="EMBL" id="GIY08500.1"/>
    </source>
</evidence>
<protein>
    <recommendedName>
        <fullName evidence="3">Secreted protein</fullName>
    </recommendedName>
</protein>
<gene>
    <name evidence="1" type="ORF">CEXT_470291</name>
</gene>
<organism evidence="1 2">
    <name type="scientific">Caerostris extrusa</name>
    <name type="common">Bark spider</name>
    <name type="synonym">Caerostris bankana</name>
    <dbReference type="NCBI Taxonomy" id="172846"/>
    <lineage>
        <taxon>Eukaryota</taxon>
        <taxon>Metazoa</taxon>
        <taxon>Ecdysozoa</taxon>
        <taxon>Arthropoda</taxon>
        <taxon>Chelicerata</taxon>
        <taxon>Arachnida</taxon>
        <taxon>Araneae</taxon>
        <taxon>Araneomorphae</taxon>
        <taxon>Entelegynae</taxon>
        <taxon>Araneoidea</taxon>
        <taxon>Araneidae</taxon>
        <taxon>Caerostris</taxon>
    </lineage>
</organism>
<sequence>MRGNVVFLPVCVVLDYHLAPFRPTSYHRWLATSGGIKPAKKLLKCRELWELCRSATQSDEDSQHTSVLFSVLCPNSAPRVSAKLASVCPY</sequence>
<name>A0AAV4QH86_CAEEX</name>
<evidence type="ECO:0008006" key="3">
    <source>
        <dbReference type="Google" id="ProtNLM"/>
    </source>
</evidence>